<evidence type="ECO:0000313" key="2">
    <source>
        <dbReference type="EMBL" id="XDO98200.1"/>
    </source>
</evidence>
<keyword evidence="1" id="KW-0812">Transmembrane</keyword>
<dbReference type="EMBL" id="CP158375">
    <property type="protein sequence ID" value="XDO98200.1"/>
    <property type="molecule type" value="Genomic_DNA"/>
</dbReference>
<evidence type="ECO:0000256" key="1">
    <source>
        <dbReference type="SAM" id="Phobius"/>
    </source>
</evidence>
<feature type="transmembrane region" description="Helical" evidence="1">
    <location>
        <begin position="57"/>
        <end position="76"/>
    </location>
</feature>
<reference evidence="2" key="1">
    <citation type="submission" date="2024-06" db="EMBL/GenBank/DDBJ databases">
        <title>Caulobacter inopinatus, sp. nov.</title>
        <authorList>
            <person name="Donachie S.P."/>
        </authorList>
    </citation>
    <scope>NUCLEOTIDE SEQUENCE</scope>
    <source>
        <strain evidence="2">73W</strain>
    </source>
</reference>
<proteinExistence type="predicted"/>
<dbReference type="AlphaFoldDB" id="A0AB39KW73"/>
<keyword evidence="1" id="KW-1133">Transmembrane helix</keyword>
<sequence>MSLNSAAGWIAPAATMVAAVMTASNLGARVTGAGFVVFLIGSLSWVAVALSSDQQNLLWTNVFLTLVNAVGIWRWLGRQARYERGGAAASRKSAASRAPTLFAAAGLAGRKLLGREGEPIGGVVDAMLRCDELSTSYVVVREGGAAGLGERLHALPVAGLRVVEGGVRCGLDAEELARLPLLGAEWPAQSPPASQGRSSQDS</sequence>
<dbReference type="Gene3D" id="2.30.30.240">
    <property type="entry name" value="PRC-barrel domain"/>
    <property type="match status" value="1"/>
</dbReference>
<dbReference type="RefSeq" id="WP_369061924.1">
    <property type="nucleotide sequence ID" value="NZ_CP158375.1"/>
</dbReference>
<name>A0AB39KW73_9CAUL</name>
<dbReference type="InterPro" id="IPR011033">
    <property type="entry name" value="PRC_barrel-like_sf"/>
</dbReference>
<dbReference type="SUPFAM" id="SSF50346">
    <property type="entry name" value="PRC-barrel domain"/>
    <property type="match status" value="1"/>
</dbReference>
<keyword evidence="1" id="KW-0472">Membrane</keyword>
<gene>
    <name evidence="2" type="ORF">ABOZ73_07230</name>
</gene>
<protein>
    <submittedName>
        <fullName evidence="2">PRC-barrel domain containing protein</fullName>
    </submittedName>
</protein>
<feature type="transmembrane region" description="Helical" evidence="1">
    <location>
        <begin position="30"/>
        <end position="51"/>
    </location>
</feature>
<organism evidence="2">
    <name type="scientific">Caulobacter sp. 73W</name>
    <dbReference type="NCBI Taxonomy" id="3161137"/>
    <lineage>
        <taxon>Bacteria</taxon>
        <taxon>Pseudomonadati</taxon>
        <taxon>Pseudomonadota</taxon>
        <taxon>Alphaproteobacteria</taxon>
        <taxon>Caulobacterales</taxon>
        <taxon>Caulobacteraceae</taxon>
        <taxon>Caulobacter</taxon>
    </lineage>
</organism>
<accession>A0AB39KW73</accession>